<dbReference type="AlphaFoldDB" id="A0A7V1LPZ5"/>
<gene>
    <name evidence="2" type="ORF">ENJ10_15125</name>
</gene>
<dbReference type="Proteomes" id="UP000886005">
    <property type="component" value="Unassembled WGS sequence"/>
</dbReference>
<keyword evidence="1" id="KW-0812">Transmembrane</keyword>
<feature type="transmembrane region" description="Helical" evidence="1">
    <location>
        <begin position="142"/>
        <end position="163"/>
    </location>
</feature>
<proteinExistence type="predicted"/>
<evidence type="ECO:0000313" key="2">
    <source>
        <dbReference type="EMBL" id="HED12021.1"/>
    </source>
</evidence>
<feature type="transmembrane region" description="Helical" evidence="1">
    <location>
        <begin position="175"/>
        <end position="193"/>
    </location>
</feature>
<name>A0A7V1LPZ5_CALAY</name>
<evidence type="ECO:0008006" key="3">
    <source>
        <dbReference type="Google" id="ProtNLM"/>
    </source>
</evidence>
<sequence length="194" mass="22407">MAGCPPAFFFDMTFRNRLRQLHRDFGYFFFGMSVIFAVSGLAVNHIDDWNPNYDIRVKTGRLDSALSLAGPLPITQIARSIGLQDSVTGYVRSDRHRFMIFLGTNSLEIDTLRRTYRYEQVEERWLLHAFNRLHLNELKNGWVFFSDFFALGLFFMAVSGLFLNRGRNGLKGRGGWLALAGVLIPFIFVFLYLM</sequence>
<comment type="caution">
    <text evidence="2">The sequence shown here is derived from an EMBL/GenBank/DDBJ whole genome shotgun (WGS) entry which is preliminary data.</text>
</comment>
<feature type="transmembrane region" description="Helical" evidence="1">
    <location>
        <begin position="25"/>
        <end position="43"/>
    </location>
</feature>
<dbReference type="EMBL" id="DRLD01000431">
    <property type="protein sequence ID" value="HED12021.1"/>
    <property type="molecule type" value="Genomic_DNA"/>
</dbReference>
<dbReference type="Pfam" id="PF16357">
    <property type="entry name" value="PepSY_TM_like_2"/>
    <property type="match status" value="1"/>
</dbReference>
<dbReference type="InterPro" id="IPR032307">
    <property type="entry name" value="PepSY_TM-like_2"/>
</dbReference>
<evidence type="ECO:0000256" key="1">
    <source>
        <dbReference type="SAM" id="Phobius"/>
    </source>
</evidence>
<keyword evidence="1" id="KW-1133">Transmembrane helix</keyword>
<reference evidence="2" key="1">
    <citation type="journal article" date="2020" name="mSystems">
        <title>Genome- and Community-Level Interaction Insights into Carbon Utilization and Element Cycling Functions of Hydrothermarchaeota in Hydrothermal Sediment.</title>
        <authorList>
            <person name="Zhou Z."/>
            <person name="Liu Y."/>
            <person name="Xu W."/>
            <person name="Pan J."/>
            <person name="Luo Z.H."/>
            <person name="Li M."/>
        </authorList>
    </citation>
    <scope>NUCLEOTIDE SEQUENCE [LARGE SCALE GENOMIC DNA]</scope>
    <source>
        <strain evidence="2">HyVt-456</strain>
    </source>
</reference>
<accession>A0A7V1LPZ5</accession>
<keyword evidence="1" id="KW-0472">Membrane</keyword>
<dbReference type="PANTHER" id="PTHR40115">
    <property type="entry name" value="INNER MEMBRANE PROTEIN WITH PEPSY TM HELIX"/>
    <property type="match status" value="1"/>
</dbReference>
<organism evidence="2">
    <name type="scientific">Caldithrix abyssi</name>
    <dbReference type="NCBI Taxonomy" id="187145"/>
    <lineage>
        <taxon>Bacteria</taxon>
        <taxon>Pseudomonadati</taxon>
        <taxon>Calditrichota</taxon>
        <taxon>Calditrichia</taxon>
        <taxon>Calditrichales</taxon>
        <taxon>Calditrichaceae</taxon>
        <taxon>Caldithrix</taxon>
    </lineage>
</organism>
<dbReference type="PANTHER" id="PTHR40115:SF1">
    <property type="entry name" value="INNER MEMBRANE PROTEIN WITH PEPSY TM HELIX"/>
    <property type="match status" value="1"/>
</dbReference>
<protein>
    <recommendedName>
        <fullName evidence="3">Peptidase</fullName>
    </recommendedName>
</protein>